<evidence type="ECO:0000313" key="2">
    <source>
        <dbReference type="Proteomes" id="UP000236884"/>
    </source>
</evidence>
<dbReference type="Proteomes" id="UP000236884">
    <property type="component" value="Chromosome"/>
</dbReference>
<accession>A0A0S3PNP6</accession>
<proteinExistence type="predicted"/>
<reference evidence="1 2" key="1">
    <citation type="submission" date="2015-08" db="EMBL/GenBank/DDBJ databases">
        <title>Investigation of the bacterial diversity of lava forest soil.</title>
        <authorList>
            <person name="Lee J.S."/>
        </authorList>
    </citation>
    <scope>NUCLEOTIDE SEQUENCE [LARGE SCALE GENOMIC DNA]</scope>
    <source>
        <strain evidence="1 2">GJW-30</strain>
    </source>
</reference>
<sequence length="53" mass="5988">MEVSPPSAERNRVAPSGRVKRALLRVFVNRKVLLLALRIVYWMVRIVRAVSGG</sequence>
<dbReference type="EMBL" id="AP014946">
    <property type="protein sequence ID" value="BAT57547.1"/>
    <property type="molecule type" value="Genomic_DNA"/>
</dbReference>
<dbReference type="KEGG" id="vgo:GJW-30_1_00053"/>
<gene>
    <name evidence="1" type="ORF">GJW-30_1_00053</name>
</gene>
<protein>
    <submittedName>
        <fullName evidence="1">Uncharacterized protein</fullName>
    </submittedName>
</protein>
<organism evidence="1 2">
    <name type="scientific">Variibacter gotjawalensis</name>
    <dbReference type="NCBI Taxonomy" id="1333996"/>
    <lineage>
        <taxon>Bacteria</taxon>
        <taxon>Pseudomonadati</taxon>
        <taxon>Pseudomonadota</taxon>
        <taxon>Alphaproteobacteria</taxon>
        <taxon>Hyphomicrobiales</taxon>
        <taxon>Nitrobacteraceae</taxon>
        <taxon>Variibacter</taxon>
    </lineage>
</organism>
<keyword evidence="2" id="KW-1185">Reference proteome</keyword>
<name>A0A0S3PNP6_9BRAD</name>
<evidence type="ECO:0000313" key="1">
    <source>
        <dbReference type="EMBL" id="BAT57547.1"/>
    </source>
</evidence>
<dbReference type="AlphaFoldDB" id="A0A0S3PNP6"/>